<evidence type="ECO:0000256" key="4">
    <source>
        <dbReference type="ARBA" id="ARBA00022989"/>
    </source>
</evidence>
<evidence type="ECO:0000313" key="9">
    <source>
        <dbReference type="EMBL" id="MCV2369157.1"/>
    </source>
</evidence>
<proteinExistence type="predicted"/>
<feature type="domain" description="Metallo-beta-lactamase" evidence="8">
    <location>
        <begin position="548"/>
        <end position="744"/>
    </location>
</feature>
<evidence type="ECO:0000259" key="8">
    <source>
        <dbReference type="SMART" id="SM00849"/>
    </source>
</evidence>
<dbReference type="CDD" id="cd07731">
    <property type="entry name" value="ComA-like_MBL-fold"/>
    <property type="match status" value="1"/>
</dbReference>
<dbReference type="PANTHER" id="PTHR30619">
    <property type="entry name" value="DNA INTERNALIZATION/COMPETENCE PROTEIN COMEC/REC2"/>
    <property type="match status" value="1"/>
</dbReference>
<evidence type="ECO:0000313" key="10">
    <source>
        <dbReference type="Proteomes" id="UP001209701"/>
    </source>
</evidence>
<keyword evidence="10" id="KW-1185">Reference proteome</keyword>
<keyword evidence="3 7" id="KW-0812">Transmembrane</keyword>
<dbReference type="InterPro" id="IPR052159">
    <property type="entry name" value="Competence_DNA_uptake"/>
</dbReference>
<dbReference type="Pfam" id="PF00753">
    <property type="entry name" value="Lactamase_B"/>
    <property type="match status" value="1"/>
</dbReference>
<accession>A0ABT2YGH8</accession>
<organism evidence="9 10">
    <name type="scientific">Roseateles oligotrophus</name>
    <dbReference type="NCBI Taxonomy" id="1769250"/>
    <lineage>
        <taxon>Bacteria</taxon>
        <taxon>Pseudomonadati</taxon>
        <taxon>Pseudomonadota</taxon>
        <taxon>Betaproteobacteria</taxon>
        <taxon>Burkholderiales</taxon>
        <taxon>Sphaerotilaceae</taxon>
        <taxon>Roseateles</taxon>
    </lineage>
</organism>
<dbReference type="SMART" id="SM00849">
    <property type="entry name" value="Lactamase_B"/>
    <property type="match status" value="1"/>
</dbReference>
<feature type="transmembrane region" description="Helical" evidence="7">
    <location>
        <begin position="270"/>
        <end position="288"/>
    </location>
</feature>
<feature type="transmembrane region" description="Helical" evidence="7">
    <location>
        <begin position="341"/>
        <end position="363"/>
    </location>
</feature>
<evidence type="ECO:0000256" key="6">
    <source>
        <dbReference type="SAM" id="MobiDB-lite"/>
    </source>
</evidence>
<protein>
    <submittedName>
        <fullName evidence="9">DNA internalization-related competence protein ComEC/Rec2</fullName>
    </submittedName>
</protein>
<evidence type="ECO:0000256" key="2">
    <source>
        <dbReference type="ARBA" id="ARBA00022475"/>
    </source>
</evidence>
<dbReference type="InterPro" id="IPR004477">
    <property type="entry name" value="ComEC_N"/>
</dbReference>
<comment type="caution">
    <text evidence="9">The sequence shown here is derived from an EMBL/GenBank/DDBJ whole genome shotgun (WGS) entry which is preliminary data.</text>
</comment>
<keyword evidence="2" id="KW-1003">Cell membrane</keyword>
<feature type="transmembrane region" description="Helical" evidence="7">
    <location>
        <begin position="53"/>
        <end position="75"/>
    </location>
</feature>
<dbReference type="InterPro" id="IPR004797">
    <property type="entry name" value="Competence_ComEC/Rec2"/>
</dbReference>
<keyword evidence="5 7" id="KW-0472">Membrane</keyword>
<dbReference type="InterPro" id="IPR036866">
    <property type="entry name" value="RibonucZ/Hydroxyglut_hydro"/>
</dbReference>
<dbReference type="SUPFAM" id="SSF56281">
    <property type="entry name" value="Metallo-hydrolase/oxidoreductase"/>
    <property type="match status" value="1"/>
</dbReference>
<dbReference type="InterPro" id="IPR035681">
    <property type="entry name" value="ComA-like_MBL"/>
</dbReference>
<feature type="transmembrane region" description="Helical" evidence="7">
    <location>
        <begin position="411"/>
        <end position="434"/>
    </location>
</feature>
<feature type="transmembrane region" description="Helical" evidence="7">
    <location>
        <begin position="469"/>
        <end position="489"/>
    </location>
</feature>
<reference evidence="9 10" key="1">
    <citation type="submission" date="2021-11" db="EMBL/GenBank/DDBJ databases">
        <authorList>
            <person name="Liang Q."/>
            <person name="Mou H."/>
            <person name="Liu Z."/>
        </authorList>
    </citation>
    <scope>NUCLEOTIDE SEQUENCE [LARGE SCALE GENOMIC DNA]</scope>
    <source>
        <strain evidence="9 10">CHU3</strain>
    </source>
</reference>
<feature type="transmembrane region" description="Helical" evidence="7">
    <location>
        <begin position="495"/>
        <end position="513"/>
    </location>
</feature>
<comment type="subcellular location">
    <subcellularLocation>
        <location evidence="1">Cell membrane</location>
        <topology evidence="1">Multi-pass membrane protein</topology>
    </subcellularLocation>
</comment>
<dbReference type="Gene3D" id="3.60.15.10">
    <property type="entry name" value="Ribonuclease Z/Hydroxyacylglutathione hydrolase-like"/>
    <property type="match status" value="1"/>
</dbReference>
<evidence type="ECO:0000256" key="1">
    <source>
        <dbReference type="ARBA" id="ARBA00004651"/>
    </source>
</evidence>
<evidence type="ECO:0000256" key="7">
    <source>
        <dbReference type="SAM" id="Phobius"/>
    </source>
</evidence>
<sequence>MAHKSEAIHLALPAAAWLLGLSLLQQCARLPSAAEYLCLLLLMLGAAWAWRRLLATAITPAALCLALAVGLLAFVQAAWRSELRLSESLPAAWEGRDVLVLGRVDSLPIATQGMFGAAGWRFEFEVEEAFAGATRQSPALRLPPRLALAWYAQGDDAAAPLLRAGERWQLLLRLKRPHGLMNPYAFDFEFWMFEQGLRASGVVRPMGGLRLAAAPWWSLNAWRSGLREALMRRVPDKTHAGILAALSLGDQAAIASADWALFRATGVSHLLSVSGLHVTMFAWAAQWLLAWGWRRSARLCLRWPAPNIARWAGVLAALAYALFSGWGVPAQRTVWMLVTLALLRSLGLRWPWPLCLLISALAVTLVDPWAIGQAGFWLSFAAVGLLMASGDEQAPVKKGWREHLRAGLHSQWVATGGLAPLSLLFFQQISLVGLLANLLAIPWVSFVITPLAMLGALVPALWQLADGAVQLLMAYLHWLAAWPLALWTVPVAPPWAQALGLLGAVFLVLPLPLRLRAIGLVLTLPMLWPAPPRPAPGEFELLVADIGQGTAVLVLTATHQMGYDSGPAYGPGADAGQRVLLPLMFASGVKRLDLLMLSHRDSDHTGGAASLLAGLPVAELSSSLETGHPLLRSHVAQRRCVEGQSWVWDGVHFEVLHPQLANYLQTLTSNAMSCVLRLTSASGHSALLTGDLEAPQELALIERRAVGSLQSEVLMVPHHGSKTSSSDAFLDAVAPRWAIIQAGYRNRFGHPAPSVLARYQARDIEVRGSAECGAWRWRSGDLLGQCQREQARRYWHWQAESPAGLQGPWQLAPDPGSEPAELPSLP</sequence>
<dbReference type="PANTHER" id="PTHR30619:SF1">
    <property type="entry name" value="RECOMBINATION PROTEIN 2"/>
    <property type="match status" value="1"/>
</dbReference>
<keyword evidence="4 7" id="KW-1133">Transmembrane helix</keyword>
<dbReference type="Pfam" id="PF13567">
    <property type="entry name" value="DUF4131"/>
    <property type="match status" value="1"/>
</dbReference>
<dbReference type="InterPro" id="IPR001279">
    <property type="entry name" value="Metallo-B-lactamas"/>
</dbReference>
<dbReference type="NCBIfam" id="TIGR00360">
    <property type="entry name" value="ComEC_N-term"/>
    <property type="match status" value="1"/>
</dbReference>
<evidence type="ECO:0000256" key="5">
    <source>
        <dbReference type="ARBA" id="ARBA00023136"/>
    </source>
</evidence>
<gene>
    <name evidence="9" type="ORF">LNV07_13815</name>
</gene>
<dbReference type="EMBL" id="JAJIRN010000006">
    <property type="protein sequence ID" value="MCV2369157.1"/>
    <property type="molecule type" value="Genomic_DNA"/>
</dbReference>
<dbReference type="RefSeq" id="WP_263571754.1">
    <property type="nucleotide sequence ID" value="NZ_JAJIRN010000006.1"/>
</dbReference>
<dbReference type="Proteomes" id="UP001209701">
    <property type="component" value="Unassembled WGS sequence"/>
</dbReference>
<name>A0ABT2YGH8_9BURK</name>
<evidence type="ECO:0000256" key="3">
    <source>
        <dbReference type="ARBA" id="ARBA00022692"/>
    </source>
</evidence>
<feature type="region of interest" description="Disordered" evidence="6">
    <location>
        <begin position="805"/>
        <end position="826"/>
    </location>
</feature>
<dbReference type="InterPro" id="IPR025405">
    <property type="entry name" value="DUF4131"/>
</dbReference>
<feature type="transmembrane region" description="Helical" evidence="7">
    <location>
        <begin position="440"/>
        <end position="462"/>
    </location>
</feature>
<dbReference type="NCBIfam" id="TIGR00361">
    <property type="entry name" value="ComEC_Rec2"/>
    <property type="match status" value="1"/>
</dbReference>
<feature type="transmembrane region" description="Helical" evidence="7">
    <location>
        <begin position="308"/>
        <end position="329"/>
    </location>
</feature>
<dbReference type="Pfam" id="PF03772">
    <property type="entry name" value="Competence"/>
    <property type="match status" value="1"/>
</dbReference>